<feature type="domain" description="AbiEi antitoxin C-terminal" evidence="1">
    <location>
        <begin position="55"/>
        <end position="135"/>
    </location>
</feature>
<proteinExistence type="predicted"/>
<keyword evidence="3" id="KW-1185">Reference proteome</keyword>
<dbReference type="AlphaFoldDB" id="A0A7X0FQS8"/>
<organism evidence="2 3">
    <name type="scientific">Microbacterium thalassium</name>
    <dbReference type="NCBI Taxonomy" id="362649"/>
    <lineage>
        <taxon>Bacteria</taxon>
        <taxon>Bacillati</taxon>
        <taxon>Actinomycetota</taxon>
        <taxon>Actinomycetes</taxon>
        <taxon>Micrococcales</taxon>
        <taxon>Microbacteriaceae</taxon>
        <taxon>Microbacterium</taxon>
    </lineage>
</organism>
<evidence type="ECO:0000259" key="1">
    <source>
        <dbReference type="Pfam" id="PF09407"/>
    </source>
</evidence>
<dbReference type="Pfam" id="PF09407">
    <property type="entry name" value="AbiEi_1"/>
    <property type="match status" value="1"/>
</dbReference>
<accession>A0A7X0FQS8</accession>
<sequence>MSSPFLYFADDRLSGSELASARLDGLVVELGEAYIPADAVETAALRAGSLARLVGDLLAASHLSAAWIHGALDEPPARHSVQRAVAHRIHVSFGRRFVYRDPAIPAEDLAVVGGVRVTTPVRTLVDLARTPDAAHADGAARMARLAPGLVGEALDRLGSAGPFPRKRDAMALLRRLAGAGAQDDVTR</sequence>
<dbReference type="RefSeq" id="WP_184751016.1">
    <property type="nucleotide sequence ID" value="NZ_BAAAJR010000005.1"/>
</dbReference>
<evidence type="ECO:0000313" key="3">
    <source>
        <dbReference type="Proteomes" id="UP000537775"/>
    </source>
</evidence>
<dbReference type="InterPro" id="IPR018547">
    <property type="entry name" value="AbiEi_C"/>
</dbReference>
<evidence type="ECO:0000313" key="2">
    <source>
        <dbReference type="EMBL" id="MBB6391896.1"/>
    </source>
</evidence>
<gene>
    <name evidence="2" type="ORF">HD594_002209</name>
</gene>
<name>A0A7X0FQS8_9MICO</name>
<dbReference type="EMBL" id="JACHML010000001">
    <property type="protein sequence ID" value="MBB6391896.1"/>
    <property type="molecule type" value="Genomic_DNA"/>
</dbReference>
<protein>
    <recommendedName>
        <fullName evidence="1">AbiEi antitoxin C-terminal domain-containing protein</fullName>
    </recommendedName>
</protein>
<reference evidence="2 3" key="1">
    <citation type="submission" date="2020-08" db="EMBL/GenBank/DDBJ databases">
        <title>Sequencing the genomes of 1000 actinobacteria strains.</title>
        <authorList>
            <person name="Klenk H.-P."/>
        </authorList>
    </citation>
    <scope>NUCLEOTIDE SEQUENCE [LARGE SCALE GENOMIC DNA]</scope>
    <source>
        <strain evidence="2 3">DSM 12511</strain>
    </source>
</reference>
<comment type="caution">
    <text evidence="2">The sequence shown here is derived from an EMBL/GenBank/DDBJ whole genome shotgun (WGS) entry which is preliminary data.</text>
</comment>
<dbReference type="Proteomes" id="UP000537775">
    <property type="component" value="Unassembled WGS sequence"/>
</dbReference>